<comment type="caution">
    <text evidence="5">The sequence shown here is derived from an EMBL/GenBank/DDBJ whole genome shotgun (WGS) entry which is preliminary data.</text>
</comment>
<dbReference type="SMART" id="SM00670">
    <property type="entry name" value="PINc"/>
    <property type="match status" value="1"/>
</dbReference>
<evidence type="ECO:0000313" key="5">
    <source>
        <dbReference type="EMBL" id="KKM83573.1"/>
    </source>
</evidence>
<dbReference type="InterPro" id="IPR002716">
    <property type="entry name" value="PIN_dom"/>
</dbReference>
<dbReference type="GO" id="GO:0030490">
    <property type="term" value="P:maturation of SSU-rRNA"/>
    <property type="evidence" value="ECO:0007669"/>
    <property type="project" value="TreeGrafter"/>
</dbReference>
<evidence type="ECO:0000256" key="2">
    <source>
        <dbReference type="ARBA" id="ARBA00022723"/>
    </source>
</evidence>
<reference evidence="5" key="1">
    <citation type="journal article" date="2015" name="Nature">
        <title>Complex archaea that bridge the gap between prokaryotes and eukaryotes.</title>
        <authorList>
            <person name="Spang A."/>
            <person name="Saw J.H."/>
            <person name="Jorgensen S.L."/>
            <person name="Zaremba-Niedzwiedzka K."/>
            <person name="Martijn J."/>
            <person name="Lind A.E."/>
            <person name="van Eijk R."/>
            <person name="Schleper C."/>
            <person name="Guy L."/>
            <person name="Ettema T.J."/>
        </authorList>
    </citation>
    <scope>NUCLEOTIDE SEQUENCE</scope>
</reference>
<feature type="domain" description="PIN" evidence="4">
    <location>
        <begin position="16"/>
        <end position="132"/>
    </location>
</feature>
<evidence type="ECO:0000259" key="4">
    <source>
        <dbReference type="SMART" id="SM00670"/>
    </source>
</evidence>
<keyword evidence="3" id="KW-0378">Hydrolase</keyword>
<dbReference type="CDD" id="cd09876">
    <property type="entry name" value="PIN_Nob1-like"/>
    <property type="match status" value="1"/>
</dbReference>
<organism evidence="5">
    <name type="scientific">marine sediment metagenome</name>
    <dbReference type="NCBI Taxonomy" id="412755"/>
    <lineage>
        <taxon>unclassified sequences</taxon>
        <taxon>metagenomes</taxon>
        <taxon>ecological metagenomes</taxon>
    </lineage>
</organism>
<dbReference type="PANTHER" id="PTHR12814:SF2">
    <property type="entry name" value="RNA-BINDING PROTEIN NOB1"/>
    <property type="match status" value="1"/>
</dbReference>
<dbReference type="Gene3D" id="3.40.50.1010">
    <property type="entry name" value="5'-nuclease"/>
    <property type="match status" value="1"/>
</dbReference>
<dbReference type="GO" id="GO:0046872">
    <property type="term" value="F:metal ion binding"/>
    <property type="evidence" value="ECO:0007669"/>
    <property type="project" value="UniProtKB-KW"/>
</dbReference>
<dbReference type="GO" id="GO:0030688">
    <property type="term" value="C:preribosome, small subunit precursor"/>
    <property type="evidence" value="ECO:0007669"/>
    <property type="project" value="TreeGrafter"/>
</dbReference>
<dbReference type="GO" id="GO:0004521">
    <property type="term" value="F:RNA endonuclease activity"/>
    <property type="evidence" value="ECO:0007669"/>
    <property type="project" value="TreeGrafter"/>
</dbReference>
<sequence>MTHQNQKNNEMKKKSPLLIFDTNIFLTGIDFSLFDRIIYTTPSIIKEIKVKKYTQKNQNILNKIYAAFENKTLIIKPPEQKYMQTVVKKSKLTGDYNALSDTDRELIALALELAKNNENNVKVFSNDYSLENVCYELNIPFFSLYKDGIKSKIIWEVYCPYCKKTHKVEDLYKTCEICGSKLKRRLKRNKIY</sequence>
<name>A0A0F9KNP4_9ZZZZ</name>
<dbReference type="InterPro" id="IPR033411">
    <property type="entry name" value="Ribonuclease_PIN"/>
</dbReference>
<dbReference type="EMBL" id="LAZR01007693">
    <property type="protein sequence ID" value="KKM83573.1"/>
    <property type="molecule type" value="Genomic_DNA"/>
</dbReference>
<keyword evidence="1" id="KW-0540">Nuclease</keyword>
<evidence type="ECO:0000256" key="1">
    <source>
        <dbReference type="ARBA" id="ARBA00022722"/>
    </source>
</evidence>
<accession>A0A0F9KNP4</accession>
<evidence type="ECO:0000256" key="3">
    <source>
        <dbReference type="ARBA" id="ARBA00022801"/>
    </source>
</evidence>
<dbReference type="Pfam" id="PF17146">
    <property type="entry name" value="PIN_6"/>
    <property type="match status" value="1"/>
</dbReference>
<dbReference type="AlphaFoldDB" id="A0A0F9KNP4"/>
<gene>
    <name evidence="5" type="ORF">LCGC14_1308040</name>
</gene>
<keyword evidence="2" id="KW-0479">Metal-binding</keyword>
<dbReference type="PANTHER" id="PTHR12814">
    <property type="entry name" value="RNA-BINDING PROTEIN NOB1"/>
    <property type="match status" value="1"/>
</dbReference>
<dbReference type="GO" id="GO:0016787">
    <property type="term" value="F:hydrolase activity"/>
    <property type="evidence" value="ECO:0007669"/>
    <property type="project" value="UniProtKB-KW"/>
</dbReference>
<proteinExistence type="predicted"/>
<protein>
    <recommendedName>
        <fullName evidence="4">PIN domain-containing protein</fullName>
    </recommendedName>
</protein>
<dbReference type="InterPro" id="IPR039907">
    <property type="entry name" value="NOB1"/>
</dbReference>